<evidence type="ECO:0000256" key="1">
    <source>
        <dbReference type="SAM" id="MobiDB-lite"/>
    </source>
</evidence>
<evidence type="ECO:0000313" key="2">
    <source>
        <dbReference type="EMBL" id="ACZ90442.1"/>
    </source>
</evidence>
<feature type="region of interest" description="Disordered" evidence="1">
    <location>
        <begin position="17"/>
        <end position="39"/>
    </location>
</feature>
<dbReference type="EMBL" id="CP001814">
    <property type="protein sequence ID" value="ACZ90442.1"/>
    <property type="molecule type" value="Genomic_DNA"/>
</dbReference>
<sequence length="39" mass="4215">MTYTRYNVVVVTATGIRSGGSGRPESHPKNIGMKHSVLI</sequence>
<dbReference type="Proteomes" id="UP000002029">
    <property type="component" value="Chromosome"/>
</dbReference>
<name>D2ASW5_STRRD</name>
<organism evidence="2 3">
    <name type="scientific">Streptosporangium roseum (strain ATCC 12428 / DSM 43021 / JCM 3005 / KCTC 9067 / NCIMB 10171 / NRRL 2505 / NI 9100)</name>
    <dbReference type="NCBI Taxonomy" id="479432"/>
    <lineage>
        <taxon>Bacteria</taxon>
        <taxon>Bacillati</taxon>
        <taxon>Actinomycetota</taxon>
        <taxon>Actinomycetes</taxon>
        <taxon>Streptosporangiales</taxon>
        <taxon>Streptosporangiaceae</taxon>
        <taxon>Streptosporangium</taxon>
    </lineage>
</organism>
<proteinExistence type="predicted"/>
<evidence type="ECO:0000313" key="3">
    <source>
        <dbReference type="Proteomes" id="UP000002029"/>
    </source>
</evidence>
<protein>
    <submittedName>
        <fullName evidence="2">Uncharacterized protein</fullName>
    </submittedName>
</protein>
<dbReference type="HOGENOM" id="CLU_3317884_0_0_11"/>
<reference evidence="2 3" key="1">
    <citation type="journal article" date="2010" name="Stand. Genomic Sci.">
        <title>Complete genome sequence of Streptosporangium roseum type strain (NI 9100).</title>
        <authorList>
            <person name="Nolan M."/>
            <person name="Sikorski J."/>
            <person name="Jando M."/>
            <person name="Lucas S."/>
            <person name="Lapidus A."/>
            <person name="Glavina Del Rio T."/>
            <person name="Chen F."/>
            <person name="Tice H."/>
            <person name="Pitluck S."/>
            <person name="Cheng J.F."/>
            <person name="Chertkov O."/>
            <person name="Sims D."/>
            <person name="Meincke L."/>
            <person name="Brettin T."/>
            <person name="Han C."/>
            <person name="Detter J.C."/>
            <person name="Bruce D."/>
            <person name="Goodwin L."/>
            <person name="Land M."/>
            <person name="Hauser L."/>
            <person name="Chang Y.J."/>
            <person name="Jeffries C.D."/>
            <person name="Ivanova N."/>
            <person name="Mavromatis K."/>
            <person name="Mikhailova N."/>
            <person name="Chen A."/>
            <person name="Palaniappan K."/>
            <person name="Chain P."/>
            <person name="Rohde M."/>
            <person name="Goker M."/>
            <person name="Bristow J."/>
            <person name="Eisen J.A."/>
            <person name="Markowitz V."/>
            <person name="Hugenholtz P."/>
            <person name="Kyrpides N.C."/>
            <person name="Klenk H.P."/>
        </authorList>
    </citation>
    <scope>NUCLEOTIDE SEQUENCE [LARGE SCALE GENOMIC DNA]</scope>
    <source>
        <strain evidence="3">ATCC 12428 / DSM 43021 / JCM 3005 / NI 9100</strain>
    </source>
</reference>
<accession>D2ASW5</accession>
<gene>
    <name evidence="2" type="ordered locus">Sros_7776</name>
</gene>
<dbReference type="STRING" id="479432.Sros_7776"/>
<dbReference type="AlphaFoldDB" id="D2ASW5"/>
<dbReference type="KEGG" id="sro:Sros_7776"/>
<keyword evidence="3" id="KW-1185">Reference proteome</keyword>